<name>A0A0C9WWD8_9AGAR</name>
<protein>
    <recommendedName>
        <fullName evidence="2">Shieldin complex subunit 2 first OB fold domain-containing protein</fullName>
    </recommendedName>
</protein>
<dbReference type="Gene3D" id="2.40.50.140">
    <property type="entry name" value="Nucleic acid-binding proteins"/>
    <property type="match status" value="1"/>
</dbReference>
<dbReference type="AlphaFoldDB" id="A0A0C9WWD8"/>
<sequence length="349" mass="38423">MPYRIFLGAPSPQDLANIDSSAASAYHWQTVSSSSRIPSKSSSTRLIETQSLILPPATLEAASRRISLIYQNIIFDESKDEEGDSLVEEDDLRDGNESRKLGDQTTLITWPPTAESRRDKSKDAPSFLLNSLSQRAATKSQYPETQDESGFDDSIGYSDASSIAHFPTFHFNLHDVTPLAHLVGVKSRKVLLVVVAILEVEGPDSIRIKKGPDAGKEISILKVILGDEAGTVCKLTAWREVAETWGGDMKRGDVVFIESPYTLFVYDRPLTHRTGADVTATSVPNTSPTLTASPNLKSTMTICYRTMPYSHEHNRLRPDLRLGDSDPCVRKVAAAVRWFEKMAGLPSKA</sequence>
<dbReference type="OrthoDB" id="2570580at2759"/>
<feature type="compositionally biased region" description="Acidic residues" evidence="1">
    <location>
        <begin position="80"/>
        <end position="92"/>
    </location>
</feature>
<dbReference type="STRING" id="1095629.A0A0C9WWD8"/>
<dbReference type="Pfam" id="PF21669">
    <property type="entry name" value="SHLD2_OB1"/>
    <property type="match status" value="1"/>
</dbReference>
<dbReference type="Proteomes" id="UP000054477">
    <property type="component" value="Unassembled WGS sequence"/>
</dbReference>
<dbReference type="InterPro" id="IPR012340">
    <property type="entry name" value="NA-bd_OB-fold"/>
</dbReference>
<gene>
    <name evidence="3" type="ORF">K443DRAFT_112538</name>
</gene>
<evidence type="ECO:0000313" key="3">
    <source>
        <dbReference type="EMBL" id="KIJ93123.1"/>
    </source>
</evidence>
<evidence type="ECO:0000256" key="1">
    <source>
        <dbReference type="SAM" id="MobiDB-lite"/>
    </source>
</evidence>
<evidence type="ECO:0000259" key="2">
    <source>
        <dbReference type="Pfam" id="PF21669"/>
    </source>
</evidence>
<evidence type="ECO:0000313" key="4">
    <source>
        <dbReference type="Proteomes" id="UP000054477"/>
    </source>
</evidence>
<organism evidence="3 4">
    <name type="scientific">Laccaria amethystina LaAM-08-1</name>
    <dbReference type="NCBI Taxonomy" id="1095629"/>
    <lineage>
        <taxon>Eukaryota</taxon>
        <taxon>Fungi</taxon>
        <taxon>Dikarya</taxon>
        <taxon>Basidiomycota</taxon>
        <taxon>Agaricomycotina</taxon>
        <taxon>Agaricomycetes</taxon>
        <taxon>Agaricomycetidae</taxon>
        <taxon>Agaricales</taxon>
        <taxon>Agaricineae</taxon>
        <taxon>Hydnangiaceae</taxon>
        <taxon>Laccaria</taxon>
    </lineage>
</organism>
<feature type="domain" description="Shieldin complex subunit 2 first OB fold" evidence="2">
    <location>
        <begin position="190"/>
        <end position="258"/>
    </location>
</feature>
<dbReference type="InterPro" id="IPR049507">
    <property type="entry name" value="SHLD2_OB1"/>
</dbReference>
<reference evidence="3 4" key="1">
    <citation type="submission" date="2014-04" db="EMBL/GenBank/DDBJ databases">
        <authorList>
            <consortium name="DOE Joint Genome Institute"/>
            <person name="Kuo A."/>
            <person name="Kohler A."/>
            <person name="Nagy L.G."/>
            <person name="Floudas D."/>
            <person name="Copeland A."/>
            <person name="Barry K.W."/>
            <person name="Cichocki N."/>
            <person name="Veneault-Fourrey C."/>
            <person name="LaButti K."/>
            <person name="Lindquist E.A."/>
            <person name="Lipzen A."/>
            <person name="Lundell T."/>
            <person name="Morin E."/>
            <person name="Murat C."/>
            <person name="Sun H."/>
            <person name="Tunlid A."/>
            <person name="Henrissat B."/>
            <person name="Grigoriev I.V."/>
            <person name="Hibbett D.S."/>
            <person name="Martin F."/>
            <person name="Nordberg H.P."/>
            <person name="Cantor M.N."/>
            <person name="Hua S.X."/>
        </authorList>
    </citation>
    <scope>NUCLEOTIDE SEQUENCE [LARGE SCALE GENOMIC DNA]</scope>
    <source>
        <strain evidence="3 4">LaAM-08-1</strain>
    </source>
</reference>
<dbReference type="SUPFAM" id="SSF50249">
    <property type="entry name" value="Nucleic acid-binding proteins"/>
    <property type="match status" value="1"/>
</dbReference>
<feature type="compositionally biased region" description="Basic and acidic residues" evidence="1">
    <location>
        <begin position="93"/>
        <end position="102"/>
    </location>
</feature>
<dbReference type="EMBL" id="KN838863">
    <property type="protein sequence ID" value="KIJ93123.1"/>
    <property type="molecule type" value="Genomic_DNA"/>
</dbReference>
<feature type="region of interest" description="Disordered" evidence="1">
    <location>
        <begin position="80"/>
        <end position="122"/>
    </location>
</feature>
<keyword evidence="4" id="KW-1185">Reference proteome</keyword>
<dbReference type="HOGENOM" id="CLU_069053_0_0_1"/>
<proteinExistence type="predicted"/>
<reference evidence="4" key="2">
    <citation type="submission" date="2015-01" db="EMBL/GenBank/DDBJ databases">
        <title>Evolutionary Origins and Diversification of the Mycorrhizal Mutualists.</title>
        <authorList>
            <consortium name="DOE Joint Genome Institute"/>
            <consortium name="Mycorrhizal Genomics Consortium"/>
            <person name="Kohler A."/>
            <person name="Kuo A."/>
            <person name="Nagy L.G."/>
            <person name="Floudas D."/>
            <person name="Copeland A."/>
            <person name="Barry K.W."/>
            <person name="Cichocki N."/>
            <person name="Veneault-Fourrey C."/>
            <person name="LaButti K."/>
            <person name="Lindquist E.A."/>
            <person name="Lipzen A."/>
            <person name="Lundell T."/>
            <person name="Morin E."/>
            <person name="Murat C."/>
            <person name="Riley R."/>
            <person name="Ohm R."/>
            <person name="Sun H."/>
            <person name="Tunlid A."/>
            <person name="Henrissat B."/>
            <person name="Grigoriev I.V."/>
            <person name="Hibbett D.S."/>
            <person name="Martin F."/>
        </authorList>
    </citation>
    <scope>NUCLEOTIDE SEQUENCE [LARGE SCALE GENOMIC DNA]</scope>
    <source>
        <strain evidence="4">LaAM-08-1</strain>
    </source>
</reference>
<accession>A0A0C9WWD8</accession>